<dbReference type="GeneID" id="10963870"/>
<evidence type="ECO:0000313" key="2">
    <source>
        <dbReference type="Proteomes" id="UP000112896"/>
    </source>
</evidence>
<reference evidence="1 2" key="1">
    <citation type="journal article" date="2011" name="J. Virol.">
        <title>Genomic and proteomic analysis of invertebrate iridovirus type 9.</title>
        <authorList>
            <person name="Wong C.K."/>
            <person name="Young V.L."/>
            <person name="Kleffmann T."/>
            <person name="Ward V.K."/>
        </authorList>
    </citation>
    <scope>NUCLEOTIDE SEQUENCE [LARGE SCALE GENOMIC DNA]</scope>
</reference>
<name>G0T5H4_IRV9</name>
<evidence type="ECO:0000313" key="1">
    <source>
        <dbReference type="EMBL" id="ADO00492.1"/>
    </source>
</evidence>
<accession>G0T5H4</accession>
<dbReference type="RefSeq" id="YP_004732931.1">
    <property type="nucleotide sequence ID" value="NC_015780.1"/>
</dbReference>
<organism evidence="1 2">
    <name type="scientific">Wiseana iridescent virus</name>
    <name type="common">WIV</name>
    <name type="synonym">Insect iridescent virus type 9</name>
    <dbReference type="NCBI Taxonomy" id="68347"/>
    <lineage>
        <taxon>Viruses</taxon>
        <taxon>Varidnaviria</taxon>
        <taxon>Bamfordvirae</taxon>
        <taxon>Nucleocytoviricota</taxon>
        <taxon>Megaviricetes</taxon>
        <taxon>Pimascovirales</taxon>
        <taxon>Pimascovirales incertae sedis</taxon>
        <taxon>Iridoviridae</taxon>
        <taxon>Betairidovirinae</taxon>
        <taxon>Chloriridovirus</taxon>
        <taxon>Chloriridovirus wiseana1</taxon>
        <taxon>Invertebrate iridescent virus 9</taxon>
    </lineage>
</organism>
<sequence>MENYYSDERVLVALKKSEELMDILTFVKEVDFEIKDNLGFDVLWDSMVGKHRPMGGAMLNWLGYEPSN</sequence>
<protein>
    <submittedName>
        <fullName evidence="1">Uncharacterized protein</fullName>
    </submittedName>
</protein>
<organismHost>
    <name type="scientific">Wiseana cervinata</name>
    <dbReference type="NCBI Taxonomy" id="107013"/>
</organismHost>
<proteinExistence type="predicted"/>
<keyword evidence="2" id="KW-1185">Reference proteome</keyword>
<dbReference type="Proteomes" id="UP000112896">
    <property type="component" value="Segment"/>
</dbReference>
<dbReference type="EMBL" id="GQ918152">
    <property type="protein sequence ID" value="ADO00492.1"/>
    <property type="molecule type" value="Genomic_DNA"/>
</dbReference>
<dbReference type="KEGG" id="vg:10963870"/>